<evidence type="ECO:0000256" key="3">
    <source>
        <dbReference type="ARBA" id="ARBA00022723"/>
    </source>
</evidence>
<accession>A0A9P8U0I9</accession>
<feature type="compositionally biased region" description="Polar residues" evidence="7">
    <location>
        <begin position="243"/>
        <end position="265"/>
    </location>
</feature>
<feature type="domain" description="U1-type" evidence="8">
    <location>
        <begin position="4"/>
        <end position="38"/>
    </location>
</feature>
<dbReference type="PANTHER" id="PTHR13182">
    <property type="entry name" value="ZINC FINGER PROTEIN 622"/>
    <property type="match status" value="1"/>
</dbReference>
<dbReference type="PANTHER" id="PTHR13182:SF8">
    <property type="entry name" value="CYTOPLASMIC 60S SUBUNIT BIOGENESIS FACTOR ZNF622"/>
    <property type="match status" value="1"/>
</dbReference>
<keyword evidence="10" id="KW-1185">Reference proteome</keyword>
<dbReference type="GO" id="GO:0042273">
    <property type="term" value="P:ribosomal large subunit biogenesis"/>
    <property type="evidence" value="ECO:0007669"/>
    <property type="project" value="TreeGrafter"/>
</dbReference>
<evidence type="ECO:0000256" key="4">
    <source>
        <dbReference type="ARBA" id="ARBA00022737"/>
    </source>
</evidence>
<dbReference type="GO" id="GO:0003676">
    <property type="term" value="F:nucleic acid binding"/>
    <property type="evidence" value="ECO:0007669"/>
    <property type="project" value="InterPro"/>
</dbReference>
<dbReference type="OrthoDB" id="19329at2759"/>
<keyword evidence="4" id="KW-0677">Repeat</keyword>
<keyword evidence="2" id="KW-0963">Cytoplasm</keyword>
<sequence length="323" mass="35760">MEGKSPSFCRLCDVALASPDAWRQHAKSDWHVYNLRMRVAEPGAVITPPSASPNTEPVVDAESDARFHDESDDGDAALSVEPEFNPDQCLFCGAENGTFGDNLAHMSKAHSFAIPHRERLTVDLETLVAYLHLVIYGYGECILCAARRSTVEGIQHHMVAKGHCRFNVASDIGELYEIPELEYQADEESLRLPSGKLLSRRTQATLPAASWRTARQSAERRREPTALPPATSAHGSELVPAQDNDTTAPSRTQLSRLSRGDQQSLAHLPDHQVRSLLAASARHIEQSRREEKQAQLKLAEAGNITLTAHFRQDTSKRFRGPWG</sequence>
<evidence type="ECO:0000256" key="5">
    <source>
        <dbReference type="ARBA" id="ARBA00022771"/>
    </source>
</evidence>
<proteinExistence type="predicted"/>
<keyword evidence="5" id="KW-0863">Zinc-finger</keyword>
<comment type="subcellular location">
    <subcellularLocation>
        <location evidence="1">Cytoplasm</location>
    </subcellularLocation>
</comment>
<keyword evidence="6" id="KW-0862">Zinc</keyword>
<dbReference type="Pfam" id="PF12756">
    <property type="entry name" value="zf-C2H2_2"/>
    <property type="match status" value="1"/>
</dbReference>
<dbReference type="GO" id="GO:0008270">
    <property type="term" value="F:zinc ion binding"/>
    <property type="evidence" value="ECO:0007669"/>
    <property type="project" value="UniProtKB-KW"/>
</dbReference>
<dbReference type="AlphaFoldDB" id="A0A9P8U0I9"/>
<dbReference type="InterPro" id="IPR036236">
    <property type="entry name" value="Znf_C2H2_sf"/>
</dbReference>
<dbReference type="SUPFAM" id="SSF57667">
    <property type="entry name" value="beta-beta-alpha zinc fingers"/>
    <property type="match status" value="2"/>
</dbReference>
<gene>
    <name evidence="9" type="ORF">Trco_001097</name>
</gene>
<feature type="region of interest" description="Disordered" evidence="7">
    <location>
        <begin position="207"/>
        <end position="268"/>
    </location>
</feature>
<evidence type="ECO:0000313" key="10">
    <source>
        <dbReference type="Proteomes" id="UP000827724"/>
    </source>
</evidence>
<evidence type="ECO:0000256" key="7">
    <source>
        <dbReference type="SAM" id="MobiDB-lite"/>
    </source>
</evidence>
<dbReference type="InterPro" id="IPR041661">
    <property type="entry name" value="ZN622/Rei1/Reh1_Znf-C2H2"/>
</dbReference>
<dbReference type="Proteomes" id="UP000827724">
    <property type="component" value="Unassembled WGS sequence"/>
</dbReference>
<dbReference type="GO" id="GO:0005737">
    <property type="term" value="C:cytoplasm"/>
    <property type="evidence" value="ECO:0007669"/>
    <property type="project" value="UniProtKB-SubCell"/>
</dbReference>
<dbReference type="SMART" id="SM00451">
    <property type="entry name" value="ZnF_U1"/>
    <property type="match status" value="1"/>
</dbReference>
<dbReference type="InterPro" id="IPR003604">
    <property type="entry name" value="Matrin/U1-like-C_Znf_C2H2"/>
</dbReference>
<comment type="caution">
    <text evidence="9">The sequence shown here is derived from an EMBL/GenBank/DDBJ whole genome shotgun (WGS) entry which is preliminary data.</text>
</comment>
<name>A0A9P8U0I9_9HYPO</name>
<protein>
    <submittedName>
        <fullName evidence="9">Zinc finger protein</fullName>
    </submittedName>
</protein>
<evidence type="ECO:0000256" key="6">
    <source>
        <dbReference type="ARBA" id="ARBA00022833"/>
    </source>
</evidence>
<evidence type="ECO:0000313" key="9">
    <source>
        <dbReference type="EMBL" id="KAH6611077.1"/>
    </source>
</evidence>
<reference evidence="9" key="1">
    <citation type="submission" date="2021-08" db="EMBL/GenBank/DDBJ databases">
        <title>Chromosome-Level Trichoderma cornu-damae using Hi-C Data.</title>
        <authorList>
            <person name="Kim C.S."/>
        </authorList>
    </citation>
    <scope>NUCLEOTIDE SEQUENCE</scope>
    <source>
        <strain evidence="9">KA19-0412C</strain>
    </source>
</reference>
<organism evidence="9 10">
    <name type="scientific">Trichoderma cornu-damae</name>
    <dbReference type="NCBI Taxonomy" id="654480"/>
    <lineage>
        <taxon>Eukaryota</taxon>
        <taxon>Fungi</taxon>
        <taxon>Dikarya</taxon>
        <taxon>Ascomycota</taxon>
        <taxon>Pezizomycotina</taxon>
        <taxon>Sordariomycetes</taxon>
        <taxon>Hypocreomycetidae</taxon>
        <taxon>Hypocreales</taxon>
        <taxon>Hypocreaceae</taxon>
        <taxon>Trichoderma</taxon>
    </lineage>
</organism>
<evidence type="ECO:0000259" key="8">
    <source>
        <dbReference type="SMART" id="SM00451"/>
    </source>
</evidence>
<dbReference type="EMBL" id="JAIWOZ010000001">
    <property type="protein sequence ID" value="KAH6611077.1"/>
    <property type="molecule type" value="Genomic_DNA"/>
</dbReference>
<dbReference type="InterPro" id="IPR040025">
    <property type="entry name" value="Znf622/Rei1/Reh1"/>
</dbReference>
<dbReference type="GO" id="GO:0030687">
    <property type="term" value="C:preribosome, large subunit precursor"/>
    <property type="evidence" value="ECO:0007669"/>
    <property type="project" value="TreeGrafter"/>
</dbReference>
<keyword evidence="3" id="KW-0479">Metal-binding</keyword>
<evidence type="ECO:0000256" key="1">
    <source>
        <dbReference type="ARBA" id="ARBA00004496"/>
    </source>
</evidence>
<evidence type="ECO:0000256" key="2">
    <source>
        <dbReference type="ARBA" id="ARBA00022490"/>
    </source>
</evidence>